<name>A0A934UVS8_9MICO</name>
<feature type="domain" description="SseB protein N-terminal" evidence="2">
    <location>
        <begin position="50"/>
        <end position="166"/>
    </location>
</feature>
<dbReference type="Pfam" id="PF07179">
    <property type="entry name" value="SseB"/>
    <property type="match status" value="1"/>
</dbReference>
<dbReference type="EMBL" id="JAEHOH010000017">
    <property type="protein sequence ID" value="MBK0419811.1"/>
    <property type="molecule type" value="Genomic_DNA"/>
</dbReference>
<gene>
    <name evidence="3" type="ORF">JD276_12280</name>
</gene>
<dbReference type="RefSeq" id="WP_200115950.1">
    <property type="nucleotide sequence ID" value="NZ_JAEHOH010000017.1"/>
</dbReference>
<dbReference type="AlphaFoldDB" id="A0A934UVS8"/>
<evidence type="ECO:0000256" key="1">
    <source>
        <dbReference type="SAM" id="MobiDB-lite"/>
    </source>
</evidence>
<reference evidence="3" key="1">
    <citation type="submission" date="2020-12" db="EMBL/GenBank/DDBJ databases">
        <title>Leucobacter sp. CAS1, isolated from Chromium sludge.</title>
        <authorList>
            <person name="Xu Z."/>
        </authorList>
    </citation>
    <scope>NUCLEOTIDE SEQUENCE</scope>
    <source>
        <strain evidence="3">CSA1</strain>
    </source>
</reference>
<evidence type="ECO:0000313" key="3">
    <source>
        <dbReference type="EMBL" id="MBK0419811.1"/>
    </source>
</evidence>
<dbReference type="Proteomes" id="UP000608530">
    <property type="component" value="Unassembled WGS sequence"/>
</dbReference>
<dbReference type="InterPro" id="IPR009839">
    <property type="entry name" value="SseB_N"/>
</dbReference>
<accession>A0A934UVS8</accession>
<protein>
    <submittedName>
        <fullName evidence="3">SseB family protein</fullName>
    </submittedName>
</protein>
<feature type="region of interest" description="Disordered" evidence="1">
    <location>
        <begin position="1"/>
        <end position="38"/>
    </location>
</feature>
<sequence>MAQANGANASNKADHPNGADATHGAESPDAPAPGVPEDLSADYENVAALEALEALQATPDHEHLAAFLTALRSGYLVVDVTGAPAKGRKKGTRIRTIRSTKGQLVLPLFTSMAKLRAAVTDTRADQVKGAMMPASEALKLIGTDRFVAAEIDKASPSSLVVLRKYVALAAGDEEITPELLQSMR</sequence>
<organism evidence="3 4">
    <name type="scientific">Leucobacter chromiisoli</name>
    <dbReference type="NCBI Taxonomy" id="2796471"/>
    <lineage>
        <taxon>Bacteria</taxon>
        <taxon>Bacillati</taxon>
        <taxon>Actinomycetota</taxon>
        <taxon>Actinomycetes</taxon>
        <taxon>Micrococcales</taxon>
        <taxon>Microbacteriaceae</taxon>
        <taxon>Leucobacter</taxon>
    </lineage>
</organism>
<evidence type="ECO:0000313" key="4">
    <source>
        <dbReference type="Proteomes" id="UP000608530"/>
    </source>
</evidence>
<feature type="compositionally biased region" description="Polar residues" evidence="1">
    <location>
        <begin position="1"/>
        <end position="11"/>
    </location>
</feature>
<keyword evidence="4" id="KW-1185">Reference proteome</keyword>
<comment type="caution">
    <text evidence="3">The sequence shown here is derived from an EMBL/GenBank/DDBJ whole genome shotgun (WGS) entry which is preliminary data.</text>
</comment>
<proteinExistence type="predicted"/>
<evidence type="ECO:0000259" key="2">
    <source>
        <dbReference type="Pfam" id="PF07179"/>
    </source>
</evidence>